<evidence type="ECO:0000313" key="2">
    <source>
        <dbReference type="Proteomes" id="UP001285263"/>
    </source>
</evidence>
<evidence type="ECO:0000313" key="1">
    <source>
        <dbReference type="EMBL" id="MDY0748535.1"/>
    </source>
</evidence>
<protein>
    <recommendedName>
        <fullName evidence="3">DUF1795 domain-containing protein</fullName>
    </recommendedName>
</protein>
<dbReference type="RefSeq" id="WP_320426507.1">
    <property type="nucleotide sequence ID" value="NZ_JAXCLA010000011.1"/>
</dbReference>
<dbReference type="PROSITE" id="PS51257">
    <property type="entry name" value="PROKAR_LIPOPROTEIN"/>
    <property type="match status" value="1"/>
</dbReference>
<comment type="caution">
    <text evidence="1">The sequence shown here is derived from an EMBL/GenBank/DDBJ whole genome shotgun (WGS) entry which is preliminary data.</text>
</comment>
<proteinExistence type="predicted"/>
<gene>
    <name evidence="1" type="ORF">SNE35_28805</name>
</gene>
<sequence>MTMKRCCVLLVSVLGLGACSPSLDWREVRPEGAEIQAMFPCKPEQAKRPQMGLVQCKAADLSFALSWAELQEPAQVEPALGQMRRSLAEKLGASIAVPTQAVQVPGMTPNSQALTQQLTGAKEQARVAVFSHGLRVYQAVMLGQRAAGNDAAWNSFFGSLKFIESGRP</sequence>
<reference evidence="1 2" key="1">
    <citation type="submission" date="2023-11" db="EMBL/GenBank/DDBJ databases">
        <title>Paucibacter sp. nov., isolated from fresh soil in Korea.</title>
        <authorList>
            <person name="Le N.T.T."/>
        </authorList>
    </citation>
    <scope>NUCLEOTIDE SEQUENCE [LARGE SCALE GENOMIC DNA]</scope>
    <source>
        <strain evidence="1 2">R3-3</strain>
    </source>
</reference>
<evidence type="ECO:0008006" key="3">
    <source>
        <dbReference type="Google" id="ProtNLM"/>
    </source>
</evidence>
<name>A0ABU5DQE3_9BURK</name>
<dbReference type="EMBL" id="JAXCLA010000011">
    <property type="protein sequence ID" value="MDY0748535.1"/>
    <property type="molecule type" value="Genomic_DNA"/>
</dbReference>
<accession>A0ABU5DQE3</accession>
<dbReference type="Proteomes" id="UP001285263">
    <property type="component" value="Unassembled WGS sequence"/>
</dbReference>
<organism evidence="1 2">
    <name type="scientific">Roseateles agri</name>
    <dbReference type="NCBI Taxonomy" id="3098619"/>
    <lineage>
        <taxon>Bacteria</taxon>
        <taxon>Pseudomonadati</taxon>
        <taxon>Pseudomonadota</taxon>
        <taxon>Betaproteobacteria</taxon>
        <taxon>Burkholderiales</taxon>
        <taxon>Sphaerotilaceae</taxon>
        <taxon>Roseateles</taxon>
    </lineage>
</organism>
<keyword evidence="2" id="KW-1185">Reference proteome</keyword>